<feature type="transmembrane region" description="Helical" evidence="6">
    <location>
        <begin position="211"/>
        <end position="229"/>
    </location>
</feature>
<evidence type="ECO:0000256" key="3">
    <source>
        <dbReference type="ARBA" id="ARBA00022692"/>
    </source>
</evidence>
<dbReference type="GO" id="GO:0005886">
    <property type="term" value="C:plasma membrane"/>
    <property type="evidence" value="ECO:0007669"/>
    <property type="project" value="UniProtKB-SubCell"/>
</dbReference>
<sequence length="388" mass="43070">EYGILRVVGGKKTFPVKMVVFEGVLIGVVGAILGIIIGVIFTPPIVDYLFIAMNFPIQNMEYVIQPSTIILAFSIGSIVSLVVSLLPAFKTAKIDIIKSITPFHKKEQGWEIKKEGSMNVRSFLIGSSLATIGMLVFVLLPSIFITGDIMLIAGLFIGLIAAILLGMVFASVGIIPFIQSLLIGVITPLIRKYANIIKISLKRNRRRNTSTIIMFAISFSFIFFITSVTEMESKNMSLNLRFQYGSDLVLINQGLESDVDAVTLDMIQELKSIQGIDQTALILYNMFDITAVMSVIFDFGDSGPSFDEESINEAFLNIFEFYSAQAETKIQVKAADIANFDEREVGFIGIEEDYYSLMEIICIYKLTQIGLVGFIRFKPRPTIFTVKS</sequence>
<evidence type="ECO:0000313" key="8">
    <source>
        <dbReference type="EMBL" id="GAI72065.1"/>
    </source>
</evidence>
<evidence type="ECO:0000259" key="7">
    <source>
        <dbReference type="Pfam" id="PF02687"/>
    </source>
</evidence>
<evidence type="ECO:0000256" key="6">
    <source>
        <dbReference type="SAM" id="Phobius"/>
    </source>
</evidence>
<reference evidence="8" key="1">
    <citation type="journal article" date="2014" name="Front. Microbiol.">
        <title>High frequency of phylogenetically diverse reductive dehalogenase-homologous genes in deep subseafloor sedimentary metagenomes.</title>
        <authorList>
            <person name="Kawai M."/>
            <person name="Futagami T."/>
            <person name="Toyoda A."/>
            <person name="Takaki Y."/>
            <person name="Nishi S."/>
            <person name="Hori S."/>
            <person name="Arai W."/>
            <person name="Tsubouchi T."/>
            <person name="Morono Y."/>
            <person name="Uchiyama I."/>
            <person name="Ito T."/>
            <person name="Fujiyama A."/>
            <person name="Inagaki F."/>
            <person name="Takami H."/>
        </authorList>
    </citation>
    <scope>NUCLEOTIDE SEQUENCE</scope>
    <source>
        <strain evidence="8">Expedition CK06-06</strain>
    </source>
</reference>
<evidence type="ECO:0000256" key="5">
    <source>
        <dbReference type="ARBA" id="ARBA00023136"/>
    </source>
</evidence>
<feature type="transmembrane region" description="Helical" evidence="6">
    <location>
        <begin position="62"/>
        <end position="89"/>
    </location>
</feature>
<name>X1S9G6_9ZZZZ</name>
<dbReference type="InterPro" id="IPR003838">
    <property type="entry name" value="ABC3_permease_C"/>
</dbReference>
<comment type="subcellular location">
    <subcellularLocation>
        <location evidence="1">Cell membrane</location>
        <topology evidence="1">Multi-pass membrane protein</topology>
    </subcellularLocation>
</comment>
<evidence type="ECO:0000256" key="2">
    <source>
        <dbReference type="ARBA" id="ARBA00022475"/>
    </source>
</evidence>
<comment type="caution">
    <text evidence="8">The sequence shown here is derived from an EMBL/GenBank/DDBJ whole genome shotgun (WGS) entry which is preliminary data.</text>
</comment>
<accession>X1S9G6</accession>
<dbReference type="PANTHER" id="PTHR32522:SF5">
    <property type="entry name" value="ABC3 TRANSPORTER PERMEASE PROTEIN DOMAIN-CONTAINING PROTEIN"/>
    <property type="match status" value="1"/>
</dbReference>
<feature type="transmembrane region" description="Helical" evidence="6">
    <location>
        <begin position="157"/>
        <end position="190"/>
    </location>
</feature>
<evidence type="ECO:0000256" key="1">
    <source>
        <dbReference type="ARBA" id="ARBA00004651"/>
    </source>
</evidence>
<keyword evidence="2" id="KW-1003">Cell membrane</keyword>
<gene>
    <name evidence="8" type="ORF">S12H4_03730</name>
</gene>
<dbReference type="PANTHER" id="PTHR32522">
    <property type="match status" value="1"/>
</dbReference>
<organism evidence="8">
    <name type="scientific">marine sediment metagenome</name>
    <dbReference type="NCBI Taxonomy" id="412755"/>
    <lineage>
        <taxon>unclassified sequences</taxon>
        <taxon>metagenomes</taxon>
        <taxon>ecological metagenomes</taxon>
    </lineage>
</organism>
<dbReference type="Pfam" id="PF02687">
    <property type="entry name" value="FtsX"/>
    <property type="match status" value="1"/>
</dbReference>
<protein>
    <recommendedName>
        <fullName evidence="7">ABC3 transporter permease C-terminal domain-containing protein</fullName>
    </recommendedName>
</protein>
<proteinExistence type="predicted"/>
<feature type="non-terminal residue" evidence="8">
    <location>
        <position position="1"/>
    </location>
</feature>
<feature type="transmembrane region" description="Helical" evidence="6">
    <location>
        <begin position="123"/>
        <end position="145"/>
    </location>
</feature>
<keyword evidence="3 6" id="KW-0812">Transmembrane</keyword>
<feature type="domain" description="ABC3 transporter permease C-terminal" evidence="7">
    <location>
        <begin position="1"/>
        <end position="95"/>
    </location>
</feature>
<dbReference type="AlphaFoldDB" id="X1S9G6"/>
<feature type="transmembrane region" description="Helical" evidence="6">
    <location>
        <begin position="20"/>
        <end position="42"/>
    </location>
</feature>
<keyword evidence="4 6" id="KW-1133">Transmembrane helix</keyword>
<evidence type="ECO:0000256" key="4">
    <source>
        <dbReference type="ARBA" id="ARBA00022989"/>
    </source>
</evidence>
<keyword evidence="5 6" id="KW-0472">Membrane</keyword>
<dbReference type="EMBL" id="BARW01001080">
    <property type="protein sequence ID" value="GAI72065.1"/>
    <property type="molecule type" value="Genomic_DNA"/>
</dbReference>